<dbReference type="Pfam" id="PF18306">
    <property type="entry name" value="LDcluster4"/>
    <property type="match status" value="1"/>
</dbReference>
<dbReference type="GO" id="GO:0016787">
    <property type="term" value="F:hydrolase activity"/>
    <property type="evidence" value="ECO:0007669"/>
    <property type="project" value="InterPro"/>
</dbReference>
<dbReference type="PANTHER" id="PTHR43393">
    <property type="entry name" value="CYTOKININ RIBOSIDE 5'-MONOPHOSPHATE PHOSPHORIBOHYDROLASE"/>
    <property type="match status" value="1"/>
</dbReference>
<feature type="non-terminal residue" evidence="1">
    <location>
        <position position="385"/>
    </location>
</feature>
<dbReference type="Proteomes" id="UP000229362">
    <property type="component" value="Unassembled WGS sequence"/>
</dbReference>
<proteinExistence type="predicted"/>
<name>A0A2M6W171_9BACT</name>
<gene>
    <name evidence="1" type="ORF">COU33_02445</name>
</gene>
<dbReference type="InterPro" id="IPR031100">
    <property type="entry name" value="LOG_fam"/>
</dbReference>
<dbReference type="Gene3D" id="3.40.50.450">
    <property type="match status" value="2"/>
</dbReference>
<evidence type="ECO:0000313" key="1">
    <source>
        <dbReference type="EMBL" id="PIT86557.1"/>
    </source>
</evidence>
<dbReference type="GO" id="GO:0005829">
    <property type="term" value="C:cytosol"/>
    <property type="evidence" value="ECO:0007669"/>
    <property type="project" value="TreeGrafter"/>
</dbReference>
<dbReference type="InterPro" id="IPR041164">
    <property type="entry name" value="LDcluster4"/>
</dbReference>
<comment type="caution">
    <text evidence="1">The sequence shown here is derived from an EMBL/GenBank/DDBJ whole genome shotgun (WGS) entry which is preliminary data.</text>
</comment>
<dbReference type="InterPro" id="IPR052341">
    <property type="entry name" value="LOG_family_nucleotidases"/>
</dbReference>
<dbReference type="Pfam" id="PF03641">
    <property type="entry name" value="Lysine_decarbox"/>
    <property type="match status" value="1"/>
</dbReference>
<accession>A0A2M6W171</accession>
<protein>
    <submittedName>
        <fullName evidence="1">TIGR00730 family Rossman fold protein</fullName>
    </submittedName>
</protein>
<reference evidence="2" key="1">
    <citation type="submission" date="2017-09" db="EMBL/GenBank/DDBJ databases">
        <title>Depth-based differentiation of microbial function through sediment-hosted aquifers and enrichment of novel symbionts in the deep terrestrial subsurface.</title>
        <authorList>
            <person name="Probst A.J."/>
            <person name="Ladd B."/>
            <person name="Jarett J.K."/>
            <person name="Geller-Mcgrath D.E."/>
            <person name="Sieber C.M.K."/>
            <person name="Emerson J.B."/>
            <person name="Anantharaman K."/>
            <person name="Thomas B.C."/>
            <person name="Malmstrom R."/>
            <person name="Stieglmeier M."/>
            <person name="Klingl A."/>
            <person name="Woyke T."/>
            <person name="Ryan C.M."/>
            <person name="Banfield J.F."/>
        </authorList>
    </citation>
    <scope>NUCLEOTIDE SEQUENCE [LARGE SCALE GENOMIC DNA]</scope>
</reference>
<dbReference type="PANTHER" id="PTHR43393:SF3">
    <property type="entry name" value="LYSINE DECARBOXYLASE-LIKE PROTEIN"/>
    <property type="match status" value="1"/>
</dbReference>
<sequence length="385" mass="42789">MKKEHIKKMQEQGAKAFGSTVHEVEDYRQSWRIFRIMAELVEGYQFLQEMEKEVTVLGSARFGPDHPYYAIAREFGGLLAEGGFTTITGGGPGVMEATNRGAFEKKGMSVGLNIELPFEQVLNPYVTKFTSFNYFFTRKVMLTSPATAFVYFPGGFGTMDEFFEVVDLMALGMINDVPIVLVGRDYWMPVVKFLEESCMRVGSLVPANIKDWHIVDTAQEAYEAMKHAKDTPKGLCDLSANNFHCEGDIDWKIFRVMGELVEGFEFLTGLSHDITVLGTKTIKSTNRYYAEAEDFGRKLAEAGYAVVTGGRTGIAEAANKGAYEADGVSIGLGVSTKDNAENLNEYLTKSLTFKFPFTRKLIVTAPSEGFVFFPGGFGTLHQLFE</sequence>
<dbReference type="EMBL" id="PFBZ01000106">
    <property type="protein sequence ID" value="PIT86557.1"/>
    <property type="molecule type" value="Genomic_DNA"/>
</dbReference>
<dbReference type="GO" id="GO:0009691">
    <property type="term" value="P:cytokinin biosynthetic process"/>
    <property type="evidence" value="ECO:0007669"/>
    <property type="project" value="InterPro"/>
</dbReference>
<evidence type="ECO:0000313" key="2">
    <source>
        <dbReference type="Proteomes" id="UP000229362"/>
    </source>
</evidence>
<dbReference type="SUPFAM" id="SSF102405">
    <property type="entry name" value="MCP/YpsA-like"/>
    <property type="match status" value="2"/>
</dbReference>
<dbReference type="InterPro" id="IPR005269">
    <property type="entry name" value="LOG"/>
</dbReference>
<dbReference type="AlphaFoldDB" id="A0A2M6W171"/>
<organism evidence="1 2">
    <name type="scientific">Candidatus Magasanikbacteria bacterium CG10_big_fil_rev_8_21_14_0_10_43_6</name>
    <dbReference type="NCBI Taxonomy" id="1974650"/>
    <lineage>
        <taxon>Bacteria</taxon>
        <taxon>Candidatus Magasanikiibacteriota</taxon>
    </lineage>
</organism>
<dbReference type="NCBIfam" id="TIGR00730">
    <property type="entry name" value="Rossman fold protein, TIGR00730 family"/>
    <property type="match status" value="1"/>
</dbReference>